<dbReference type="PANTHER" id="PTHR30273:SF2">
    <property type="entry name" value="PROTEIN FECR"/>
    <property type="match status" value="1"/>
</dbReference>
<dbReference type="RefSeq" id="WP_214165826.1">
    <property type="nucleotide sequence ID" value="NZ_JABLUU010000025.1"/>
</dbReference>
<sequence length="220" mass="23826">MAWFIAPDVLLRLRADAQTSTAETRDMALADGSHIRLAPKSAIALDCAGGRRHVTLLAGEAFFTVTHDASHPFVVTAGKVTTADIGTSFDIRRSGERVLVAVREGRVRVTGDPVRPGGEELAGGEALDIHQDTTHRALVAPDHIGAWGQGLLVADEEPMRDVVDHLRPWLTARVMVLSPQATRHITGTYTLNAPDEALEAIARAQQATLYHISPWLIVIR</sequence>
<dbReference type="EMBL" id="JABLUU010000025">
    <property type="protein sequence ID" value="MBT0676757.1"/>
    <property type="molecule type" value="Genomic_DNA"/>
</dbReference>
<gene>
    <name evidence="2" type="ORF">HNO79_15355</name>
</gene>
<dbReference type="InterPro" id="IPR012373">
    <property type="entry name" value="Ferrdict_sens_TM"/>
</dbReference>
<evidence type="ECO:0000313" key="3">
    <source>
        <dbReference type="Proteomes" id="UP001519538"/>
    </source>
</evidence>
<dbReference type="Pfam" id="PF04773">
    <property type="entry name" value="FecR"/>
    <property type="match status" value="1"/>
</dbReference>
<proteinExistence type="predicted"/>
<dbReference type="GeneID" id="79189124"/>
<protein>
    <recommendedName>
        <fullName evidence="1">FecR protein domain-containing protein</fullName>
    </recommendedName>
</protein>
<evidence type="ECO:0000259" key="1">
    <source>
        <dbReference type="Pfam" id="PF04773"/>
    </source>
</evidence>
<evidence type="ECO:0000313" key="2">
    <source>
        <dbReference type="EMBL" id="MBT0676757.1"/>
    </source>
</evidence>
<organism evidence="2 3">
    <name type="scientific">Komagataeibacter oboediens</name>
    <dbReference type="NCBI Taxonomy" id="65958"/>
    <lineage>
        <taxon>Bacteria</taxon>
        <taxon>Pseudomonadati</taxon>
        <taxon>Pseudomonadota</taxon>
        <taxon>Alphaproteobacteria</taxon>
        <taxon>Acetobacterales</taxon>
        <taxon>Acetobacteraceae</taxon>
        <taxon>Komagataeibacter</taxon>
    </lineage>
</organism>
<feature type="domain" description="FecR protein" evidence="1">
    <location>
        <begin position="17"/>
        <end position="108"/>
    </location>
</feature>
<name>A0ABS5SR30_9PROT</name>
<dbReference type="Gene3D" id="2.60.120.1440">
    <property type="match status" value="1"/>
</dbReference>
<dbReference type="PANTHER" id="PTHR30273">
    <property type="entry name" value="PERIPLASMIC SIGNAL SENSOR AND SIGMA FACTOR ACTIVATOR FECR-RELATED"/>
    <property type="match status" value="1"/>
</dbReference>
<comment type="caution">
    <text evidence="2">The sequence shown here is derived from an EMBL/GenBank/DDBJ whole genome shotgun (WGS) entry which is preliminary data.</text>
</comment>
<dbReference type="Proteomes" id="UP001519538">
    <property type="component" value="Unassembled WGS sequence"/>
</dbReference>
<dbReference type="InterPro" id="IPR006860">
    <property type="entry name" value="FecR"/>
</dbReference>
<accession>A0ABS5SR30</accession>
<reference evidence="2 3" key="1">
    <citation type="journal article" date="2021" name="Astrobiology">
        <title>Bacterial Cellulose Retains Robustness but Its Synthesis Declines After Exposure to a Mars-Like Environment Simulated Outside the International Space Station.</title>
        <authorList>
            <person name="Orlovska I."/>
            <person name="Podolich O."/>
            <person name="Kukharenko O."/>
            <person name="Zaets I."/>
            <person name="Reva O."/>
            <person name="Khirunenko L."/>
            <person name="Zmejkoski D."/>
            <person name="Rogalsky S."/>
            <person name="Barh D."/>
            <person name="Tiwari S."/>
            <person name="Kumavath R."/>
            <person name="Goes-Neto A."/>
            <person name="Azevedo V."/>
            <person name="Brenig B."/>
            <person name="Ghosh P."/>
            <person name="de Vera J.P."/>
            <person name="Kozyrovska N."/>
        </authorList>
    </citation>
    <scope>NUCLEOTIDE SEQUENCE [LARGE SCALE GENOMIC DNA]</scope>
    <source>
        <strain evidence="2 3">IMBG 311</strain>
    </source>
</reference>
<keyword evidence="3" id="KW-1185">Reference proteome</keyword>